<gene>
    <name evidence="2" type="ORF">ESY86_11610</name>
</gene>
<organism evidence="2 3">
    <name type="scientific">Subsaximicrobium wynnwilliamsii</name>
    <dbReference type="NCBI Taxonomy" id="291179"/>
    <lineage>
        <taxon>Bacteria</taxon>
        <taxon>Pseudomonadati</taxon>
        <taxon>Bacteroidota</taxon>
        <taxon>Flavobacteriia</taxon>
        <taxon>Flavobacteriales</taxon>
        <taxon>Flavobacteriaceae</taxon>
        <taxon>Subsaximicrobium</taxon>
    </lineage>
</organism>
<dbReference type="Pfam" id="PF03190">
    <property type="entry name" value="Thioredox_DsbH"/>
    <property type="match status" value="1"/>
</dbReference>
<feature type="domain" description="Spermatogenesis-associated protein 20-like TRX" evidence="1">
    <location>
        <begin position="36"/>
        <end position="189"/>
    </location>
</feature>
<evidence type="ECO:0000313" key="3">
    <source>
        <dbReference type="Proteomes" id="UP000321578"/>
    </source>
</evidence>
<dbReference type="CDD" id="cd02955">
    <property type="entry name" value="SSP411"/>
    <property type="match status" value="1"/>
</dbReference>
<dbReference type="SUPFAM" id="SSF52833">
    <property type="entry name" value="Thioredoxin-like"/>
    <property type="match status" value="1"/>
</dbReference>
<proteinExistence type="predicted"/>
<evidence type="ECO:0000259" key="1">
    <source>
        <dbReference type="Pfam" id="PF03190"/>
    </source>
</evidence>
<dbReference type="PIRSF" id="PIRSF006402">
    <property type="entry name" value="UCP006402_thioredoxin"/>
    <property type="match status" value="1"/>
</dbReference>
<reference evidence="2 3" key="1">
    <citation type="submission" date="2019-08" db="EMBL/GenBank/DDBJ databases">
        <title>Genomes of Subsaximicrobium wynnwilliamsii strains.</title>
        <authorList>
            <person name="Bowman J.P."/>
        </authorList>
    </citation>
    <scope>NUCLEOTIDE SEQUENCE [LARGE SCALE GENOMIC DNA]</scope>
    <source>
        <strain evidence="2 3">2-80-2</strain>
    </source>
</reference>
<dbReference type="SUPFAM" id="SSF48208">
    <property type="entry name" value="Six-hairpin glycosidases"/>
    <property type="match status" value="1"/>
</dbReference>
<dbReference type="AlphaFoldDB" id="A0A5C6ZF37"/>
<dbReference type="Gene3D" id="3.40.30.10">
    <property type="entry name" value="Glutaredoxin"/>
    <property type="match status" value="1"/>
</dbReference>
<dbReference type="InterPro" id="IPR024705">
    <property type="entry name" value="Ssp411"/>
</dbReference>
<dbReference type="InterPro" id="IPR004879">
    <property type="entry name" value="Ssp411-like_TRX"/>
</dbReference>
<dbReference type="RefSeq" id="WP_147086754.1">
    <property type="nucleotide sequence ID" value="NZ_VORM01000011.1"/>
</dbReference>
<evidence type="ECO:0000313" key="2">
    <source>
        <dbReference type="EMBL" id="TXD88612.1"/>
    </source>
</evidence>
<dbReference type="InterPro" id="IPR036249">
    <property type="entry name" value="Thioredoxin-like_sf"/>
</dbReference>
<dbReference type="GO" id="GO:0005975">
    <property type="term" value="P:carbohydrate metabolic process"/>
    <property type="evidence" value="ECO:0007669"/>
    <property type="project" value="InterPro"/>
</dbReference>
<dbReference type="Gene3D" id="1.50.10.20">
    <property type="match status" value="1"/>
</dbReference>
<protein>
    <submittedName>
        <fullName evidence="2">Thioredoxin domain-containing protein</fullName>
    </submittedName>
</protein>
<dbReference type="PANTHER" id="PTHR42899:SF1">
    <property type="entry name" value="SPERMATOGENESIS-ASSOCIATED PROTEIN 20"/>
    <property type="match status" value="1"/>
</dbReference>
<dbReference type="InterPro" id="IPR012341">
    <property type="entry name" value="6hp_glycosidase-like_sf"/>
</dbReference>
<dbReference type="Proteomes" id="UP000321578">
    <property type="component" value="Unassembled WGS sequence"/>
</dbReference>
<dbReference type="EMBL" id="VORO01000012">
    <property type="protein sequence ID" value="TXD88612.1"/>
    <property type="molecule type" value="Genomic_DNA"/>
</dbReference>
<comment type="caution">
    <text evidence="2">The sequence shown here is derived from an EMBL/GenBank/DDBJ whole genome shotgun (WGS) entry which is preliminary data.</text>
</comment>
<dbReference type="InterPro" id="IPR008928">
    <property type="entry name" value="6-hairpin_glycosidase_sf"/>
</dbReference>
<accession>A0A5C6ZF37</accession>
<sequence length="717" mass="82222">MKSKSLITFCILVLGIGLSGCAQKKEKKEEKEAVYQNRLSNASSPYLQGHADNPVDWYEWGEVALEKAKKENKPIIISIGYASCHWCHVMEEETFMDSSVAKIMNQNFVSIKIDREERPDIDQIYMNAATLNGGHGGWPLNAFALPNGKPFFAATYFPTKAWKDLLNQIAKTYEKNPERLVEAANLLTEGVKQQDIIDSPLKKEVLFTEEDYVGLWKNWKSVIDRKKGGFRRAPKFPLPVGWEFLLQYSALTGNEDALEAVKTTLTNMARGGIYDQLGGGFSRYSVDEDWFAPHFEKMLYDNAQLVSLYSNAYKITNDEEYEAVIRETLEFIERELSAENGGFYSSLNADSEGEEGLFYVWEEHELEKHLTPKEAEVFAEFYGVQSKGNWEDNKNILFREHKASVFAQKNDYTASEFQIHLKSAEKKLMAVRNKRIRPSTDDKILTSWNSLMVIGYLDAYTALGKEAYKTKASEALSFIENNLMQNDGGLYRNYKDGKPSINAFLDDYAFLASAYIKMYEVTLNKKWLVKSKKLVDYTLKHFLNKDSGMFYYTSETDKKLIARKMEISDNVIPASNSEMAMVLYKLGNYFQENTFISHSQKMLAQVKERSLDGAAYYANWAKLMGMMVYTPFEIAVMGKDAVDLNLELQKNYVPISIFMGGKKEDMPLLHLKLVEDETYIYVCRDRTCKLPVKQVDQAMQQISDFLKEDKVSKHLRP</sequence>
<dbReference type="Gene3D" id="1.50.10.10">
    <property type="match status" value="1"/>
</dbReference>
<keyword evidence="3" id="KW-1185">Reference proteome</keyword>
<dbReference type="OrthoDB" id="9762614at2"/>
<dbReference type="PANTHER" id="PTHR42899">
    <property type="entry name" value="SPERMATOGENESIS-ASSOCIATED PROTEIN 20"/>
    <property type="match status" value="1"/>
</dbReference>
<name>A0A5C6ZF37_9FLAO</name>
<dbReference type="PROSITE" id="PS51257">
    <property type="entry name" value="PROKAR_LIPOPROTEIN"/>
    <property type="match status" value="1"/>
</dbReference>